<feature type="signal peptide" evidence="1">
    <location>
        <begin position="1"/>
        <end position="23"/>
    </location>
</feature>
<organism evidence="2 3">
    <name type="scientific">Profundibacter amoris</name>
    <dbReference type="NCBI Taxonomy" id="2171755"/>
    <lineage>
        <taxon>Bacteria</taxon>
        <taxon>Pseudomonadati</taxon>
        <taxon>Pseudomonadota</taxon>
        <taxon>Alphaproteobacteria</taxon>
        <taxon>Rhodobacterales</taxon>
        <taxon>Paracoccaceae</taxon>
        <taxon>Profundibacter</taxon>
    </lineage>
</organism>
<dbReference type="Proteomes" id="UP000261704">
    <property type="component" value="Chromosome"/>
</dbReference>
<dbReference type="KEGG" id="pamo:BAR1_16795"/>
<gene>
    <name evidence="2" type="ORF">BAR1_16795</name>
</gene>
<feature type="chain" id="PRO_5016599925" evidence="1">
    <location>
        <begin position="24"/>
        <end position="82"/>
    </location>
</feature>
<keyword evidence="3" id="KW-1185">Reference proteome</keyword>
<evidence type="ECO:0000313" key="2">
    <source>
        <dbReference type="EMBL" id="AXX99443.1"/>
    </source>
</evidence>
<keyword evidence="1" id="KW-0732">Signal</keyword>
<dbReference type="AlphaFoldDB" id="A0A347UKR5"/>
<dbReference type="EMBL" id="CP032125">
    <property type="protein sequence ID" value="AXX99443.1"/>
    <property type="molecule type" value="Genomic_DNA"/>
</dbReference>
<name>A0A347UKR5_9RHOB</name>
<reference evidence="2" key="1">
    <citation type="submission" date="2018-09" db="EMBL/GenBank/DDBJ databases">
        <title>Profundibacter amoris BAR1 gen. nov., sp. nov., a new member of the Roseobacter clade isolated at Lokis Castle Vent Field on the Arctic Mid-Oceanic Ridge.</title>
        <authorList>
            <person name="Le Moine Bauer S."/>
            <person name="Sjoeberg A.G."/>
            <person name="L'Haridon S."/>
            <person name="Stokke R."/>
            <person name="Roalkvam I."/>
            <person name="Steen I.H."/>
            <person name="Dahle H."/>
        </authorList>
    </citation>
    <scope>NUCLEOTIDE SEQUENCE [LARGE SCALE GENOMIC DNA]</scope>
    <source>
        <strain evidence="2">BAR1</strain>
    </source>
</reference>
<evidence type="ECO:0000313" key="3">
    <source>
        <dbReference type="Proteomes" id="UP000261704"/>
    </source>
</evidence>
<proteinExistence type="predicted"/>
<evidence type="ECO:0000256" key="1">
    <source>
        <dbReference type="SAM" id="SignalP"/>
    </source>
</evidence>
<dbReference type="RefSeq" id="WP_118944094.1">
    <property type="nucleotide sequence ID" value="NZ_CP032125.1"/>
</dbReference>
<sequence>MKRILTAATIALTTLASSAFAMAPTDAEMALINRYAPLADVHMLSDVQFSKLMDIINSNDSEGSKRLRAGLVTQDTNGLYWN</sequence>
<accession>A0A347UKR5</accession>
<dbReference type="OrthoDB" id="7870978at2"/>
<protein>
    <submittedName>
        <fullName evidence="2">Uncharacterized protein</fullName>
    </submittedName>
</protein>